<proteinExistence type="predicted"/>
<reference evidence="2" key="2">
    <citation type="submission" date="2021-10" db="EMBL/GenBank/DDBJ databases">
        <title>Phylogenomics reveals ancestral predisposition of the termite-cultivated fungus Termitomyces towards a domesticated lifestyle.</title>
        <authorList>
            <person name="Auxier B."/>
            <person name="Grum-Grzhimaylo A."/>
            <person name="Cardenas M.E."/>
            <person name="Lodge J.D."/>
            <person name="Laessoe T."/>
            <person name="Pedersen O."/>
            <person name="Smith M.E."/>
            <person name="Kuyper T.W."/>
            <person name="Franco-Molano E.A."/>
            <person name="Baroni T.J."/>
            <person name="Aanen D.K."/>
        </authorList>
    </citation>
    <scope>NUCLEOTIDE SEQUENCE</scope>
    <source>
        <strain evidence="2">AP01</strain>
        <tissue evidence="2">Mycelium</tissue>
    </source>
</reference>
<dbReference type="AlphaFoldDB" id="A0A9P7FQ37"/>
<evidence type="ECO:0000313" key="3">
    <source>
        <dbReference type="Proteomes" id="UP000775547"/>
    </source>
</evidence>
<feature type="compositionally biased region" description="Basic and acidic residues" evidence="1">
    <location>
        <begin position="1"/>
        <end position="13"/>
    </location>
</feature>
<feature type="non-terminal residue" evidence="2">
    <location>
        <position position="54"/>
    </location>
</feature>
<name>A0A9P7FQ37_9AGAR</name>
<evidence type="ECO:0000256" key="1">
    <source>
        <dbReference type="SAM" id="MobiDB-lite"/>
    </source>
</evidence>
<feature type="region of interest" description="Disordered" evidence="1">
    <location>
        <begin position="1"/>
        <end position="54"/>
    </location>
</feature>
<keyword evidence="3" id="KW-1185">Reference proteome</keyword>
<feature type="compositionally biased region" description="Basic and acidic residues" evidence="1">
    <location>
        <begin position="44"/>
        <end position="54"/>
    </location>
</feature>
<feature type="compositionally biased region" description="Acidic residues" evidence="1">
    <location>
        <begin position="21"/>
        <end position="30"/>
    </location>
</feature>
<evidence type="ECO:0000313" key="2">
    <source>
        <dbReference type="EMBL" id="KAG5633142.1"/>
    </source>
</evidence>
<dbReference type="Proteomes" id="UP000775547">
    <property type="component" value="Unassembled WGS sequence"/>
</dbReference>
<dbReference type="EMBL" id="JABCKV010006673">
    <property type="protein sequence ID" value="KAG5633142.1"/>
    <property type="molecule type" value="Genomic_DNA"/>
</dbReference>
<comment type="caution">
    <text evidence="2">The sequence shown here is derived from an EMBL/GenBank/DDBJ whole genome shotgun (WGS) entry which is preliminary data.</text>
</comment>
<gene>
    <name evidence="2" type="ORF">DXG03_008234</name>
</gene>
<protein>
    <submittedName>
        <fullName evidence="2">Uncharacterized protein</fullName>
    </submittedName>
</protein>
<organism evidence="2 3">
    <name type="scientific">Asterophora parasitica</name>
    <dbReference type="NCBI Taxonomy" id="117018"/>
    <lineage>
        <taxon>Eukaryota</taxon>
        <taxon>Fungi</taxon>
        <taxon>Dikarya</taxon>
        <taxon>Basidiomycota</taxon>
        <taxon>Agaricomycotina</taxon>
        <taxon>Agaricomycetes</taxon>
        <taxon>Agaricomycetidae</taxon>
        <taxon>Agaricales</taxon>
        <taxon>Tricholomatineae</taxon>
        <taxon>Lyophyllaceae</taxon>
        <taxon>Asterophora</taxon>
    </lineage>
</organism>
<reference evidence="2" key="1">
    <citation type="submission" date="2020-07" db="EMBL/GenBank/DDBJ databases">
        <authorList>
            <person name="Nieuwenhuis M."/>
            <person name="Van De Peppel L.J.J."/>
        </authorList>
    </citation>
    <scope>NUCLEOTIDE SEQUENCE</scope>
    <source>
        <strain evidence="2">AP01</strain>
        <tissue evidence="2">Mycelium</tissue>
    </source>
</reference>
<accession>A0A9P7FQ37</accession>
<sequence>MSDRVEGGLRADLPEVGYEVQAEDSGEAELVDGVTDGGSPEENTEIRDDDIRPL</sequence>